<dbReference type="Pfam" id="PF13927">
    <property type="entry name" value="Ig_3"/>
    <property type="match status" value="1"/>
</dbReference>
<dbReference type="Pfam" id="PF07686">
    <property type="entry name" value="V-set"/>
    <property type="match status" value="1"/>
</dbReference>
<comment type="similarity">
    <text evidence="3">Belongs to the immunoglobulin superfamily.</text>
</comment>
<keyword evidence="16" id="KW-1185">Reference proteome</keyword>
<keyword evidence="12" id="KW-0393">Immunoglobulin domain</keyword>
<dbReference type="InterPro" id="IPR003598">
    <property type="entry name" value="Ig_sub2"/>
</dbReference>
<dbReference type="GeneTree" id="ENSGT00940000160634"/>
<accession>A0A8D0HLI3</accession>
<dbReference type="SMART" id="SM00409">
    <property type="entry name" value="IG"/>
    <property type="match status" value="2"/>
</dbReference>
<dbReference type="GO" id="GO:0009986">
    <property type="term" value="C:cell surface"/>
    <property type="evidence" value="ECO:0007669"/>
    <property type="project" value="Ensembl"/>
</dbReference>
<evidence type="ECO:0000256" key="7">
    <source>
        <dbReference type="ARBA" id="ARBA00022729"/>
    </source>
</evidence>
<keyword evidence="10 13" id="KW-0472">Membrane</keyword>
<dbReference type="FunFam" id="2.60.40.10:FF:000342">
    <property type="entry name" value="Junctional adhesion molecule A"/>
    <property type="match status" value="1"/>
</dbReference>
<evidence type="ECO:0000256" key="10">
    <source>
        <dbReference type="ARBA" id="ARBA00023136"/>
    </source>
</evidence>
<feature type="domain" description="Ig-like" evidence="14">
    <location>
        <begin position="135"/>
        <end position="241"/>
    </location>
</feature>
<dbReference type="InterPro" id="IPR013106">
    <property type="entry name" value="Ig_V-set"/>
</dbReference>
<dbReference type="InterPro" id="IPR036179">
    <property type="entry name" value="Ig-like_dom_sf"/>
</dbReference>
<keyword evidence="4" id="KW-0796">Tight junction</keyword>
<dbReference type="SUPFAM" id="SSF48726">
    <property type="entry name" value="Immunoglobulin"/>
    <property type="match status" value="2"/>
</dbReference>
<dbReference type="GO" id="GO:0005886">
    <property type="term" value="C:plasma membrane"/>
    <property type="evidence" value="ECO:0007669"/>
    <property type="project" value="UniProtKB-SubCell"/>
</dbReference>
<dbReference type="Ensembl" id="ENSSPUT00000022963.1">
    <property type="protein sequence ID" value="ENSSPUP00000021544.1"/>
    <property type="gene ID" value="ENSSPUG00000016534.1"/>
</dbReference>
<dbReference type="SMART" id="SM00408">
    <property type="entry name" value="IGc2"/>
    <property type="match status" value="2"/>
</dbReference>
<evidence type="ECO:0000256" key="13">
    <source>
        <dbReference type="SAM" id="Phobius"/>
    </source>
</evidence>
<evidence type="ECO:0000256" key="5">
    <source>
        <dbReference type="ARBA" id="ARBA00022475"/>
    </source>
</evidence>
<evidence type="ECO:0000313" key="16">
    <source>
        <dbReference type="Proteomes" id="UP000694392"/>
    </source>
</evidence>
<feature type="transmembrane region" description="Helical" evidence="13">
    <location>
        <begin position="26"/>
        <end position="47"/>
    </location>
</feature>
<dbReference type="PANTHER" id="PTHR44663:SF2">
    <property type="entry name" value="JUNCTIONAL ADHESION MOLECULE B"/>
    <property type="match status" value="1"/>
</dbReference>
<dbReference type="GO" id="GO:0050901">
    <property type="term" value="P:leukocyte tethering or rolling"/>
    <property type="evidence" value="ECO:0007669"/>
    <property type="project" value="Ensembl"/>
</dbReference>
<feature type="transmembrane region" description="Helical" evidence="13">
    <location>
        <begin position="240"/>
        <end position="264"/>
    </location>
</feature>
<evidence type="ECO:0000256" key="9">
    <source>
        <dbReference type="ARBA" id="ARBA00022989"/>
    </source>
</evidence>
<dbReference type="GO" id="GO:0005923">
    <property type="term" value="C:bicellular tight junction"/>
    <property type="evidence" value="ECO:0007669"/>
    <property type="project" value="UniProtKB-SubCell"/>
</dbReference>
<dbReference type="SMART" id="SM00406">
    <property type="entry name" value="IGv"/>
    <property type="match status" value="2"/>
</dbReference>
<evidence type="ECO:0000256" key="8">
    <source>
        <dbReference type="ARBA" id="ARBA00022949"/>
    </source>
</evidence>
<evidence type="ECO:0000256" key="3">
    <source>
        <dbReference type="ARBA" id="ARBA00008637"/>
    </source>
</evidence>
<reference evidence="15" key="1">
    <citation type="submission" date="2025-08" db="UniProtKB">
        <authorList>
            <consortium name="Ensembl"/>
        </authorList>
    </citation>
    <scope>IDENTIFICATION</scope>
</reference>
<dbReference type="Gene3D" id="2.60.40.10">
    <property type="entry name" value="Immunoglobulins"/>
    <property type="match status" value="2"/>
</dbReference>
<dbReference type="GO" id="GO:0097241">
    <property type="term" value="P:hematopoietic stem cell migration to bone marrow"/>
    <property type="evidence" value="ECO:0007669"/>
    <property type="project" value="Ensembl"/>
</dbReference>
<dbReference type="GO" id="GO:0098636">
    <property type="term" value="C:protein complex involved in cell adhesion"/>
    <property type="evidence" value="ECO:0007669"/>
    <property type="project" value="Ensembl"/>
</dbReference>
<keyword evidence="8" id="KW-0965">Cell junction</keyword>
<evidence type="ECO:0000256" key="4">
    <source>
        <dbReference type="ARBA" id="ARBA00022427"/>
    </source>
</evidence>
<keyword evidence="6 13" id="KW-0812">Transmembrane</keyword>
<dbReference type="GO" id="GO:0044291">
    <property type="term" value="C:cell-cell contact zone"/>
    <property type="evidence" value="ECO:0007669"/>
    <property type="project" value="Ensembl"/>
</dbReference>
<dbReference type="GO" id="GO:0071593">
    <property type="term" value="P:lymphocyte aggregation"/>
    <property type="evidence" value="ECO:0007669"/>
    <property type="project" value="Ensembl"/>
</dbReference>
<evidence type="ECO:0000256" key="2">
    <source>
        <dbReference type="ARBA" id="ARBA00004435"/>
    </source>
</evidence>
<dbReference type="InterPro" id="IPR007110">
    <property type="entry name" value="Ig-like_dom"/>
</dbReference>
<dbReference type="InterPro" id="IPR042625">
    <property type="entry name" value="JAM2"/>
</dbReference>
<protein>
    <submittedName>
        <fullName evidence="15">Junctional adhesion molecule 2</fullName>
    </submittedName>
</protein>
<evidence type="ECO:0000256" key="1">
    <source>
        <dbReference type="ARBA" id="ARBA00004251"/>
    </source>
</evidence>
<evidence type="ECO:0000313" key="15">
    <source>
        <dbReference type="Ensembl" id="ENSSPUP00000021544.1"/>
    </source>
</evidence>
<dbReference type="Proteomes" id="UP000694392">
    <property type="component" value="Unplaced"/>
</dbReference>
<feature type="domain" description="Ig-like" evidence="14">
    <location>
        <begin position="47"/>
        <end position="128"/>
    </location>
</feature>
<dbReference type="PROSITE" id="PS50835">
    <property type="entry name" value="IG_LIKE"/>
    <property type="match status" value="2"/>
</dbReference>
<evidence type="ECO:0000256" key="6">
    <source>
        <dbReference type="ARBA" id="ARBA00022692"/>
    </source>
</evidence>
<keyword evidence="9 13" id="KW-1133">Transmembrane helix</keyword>
<dbReference type="GO" id="GO:0005178">
    <property type="term" value="F:integrin binding"/>
    <property type="evidence" value="ECO:0007669"/>
    <property type="project" value="Ensembl"/>
</dbReference>
<gene>
    <name evidence="15" type="primary">JAM2</name>
</gene>
<evidence type="ECO:0000256" key="11">
    <source>
        <dbReference type="ARBA" id="ARBA00023157"/>
    </source>
</evidence>
<dbReference type="GO" id="GO:2000403">
    <property type="term" value="P:positive regulation of lymphocyte migration"/>
    <property type="evidence" value="ECO:0007669"/>
    <property type="project" value="Ensembl"/>
</dbReference>
<comment type="subcellular location">
    <subcellularLocation>
        <location evidence="2">Cell junction</location>
        <location evidence="2">Tight junction</location>
    </subcellularLocation>
    <subcellularLocation>
        <location evidence="1">Cell membrane</location>
        <topology evidence="1">Single-pass type I membrane protein</topology>
    </subcellularLocation>
</comment>
<dbReference type="InterPro" id="IPR003599">
    <property type="entry name" value="Ig_sub"/>
</dbReference>
<dbReference type="AlphaFoldDB" id="A0A8D0HLI3"/>
<keyword evidence="5" id="KW-1003">Cell membrane</keyword>
<evidence type="ECO:0000259" key="14">
    <source>
        <dbReference type="PROSITE" id="PS50835"/>
    </source>
</evidence>
<dbReference type="OMA" id="ASEYRWY"/>
<proteinExistence type="inferred from homology"/>
<dbReference type="PANTHER" id="PTHR44663">
    <property type="entry name" value="JUNCTIONAL ADHESION MOLECULE B"/>
    <property type="match status" value="1"/>
</dbReference>
<keyword evidence="7" id="KW-0732">Signal</keyword>
<dbReference type="InterPro" id="IPR013783">
    <property type="entry name" value="Ig-like_fold"/>
</dbReference>
<reference evidence="15" key="2">
    <citation type="submission" date="2025-09" db="UniProtKB">
        <authorList>
            <consortium name="Ensembl"/>
        </authorList>
    </citation>
    <scope>IDENTIFICATION</scope>
</reference>
<keyword evidence="11" id="KW-1015">Disulfide bond</keyword>
<name>A0A8D0HLI3_SPHPU</name>
<evidence type="ECO:0000256" key="12">
    <source>
        <dbReference type="ARBA" id="ARBA00023319"/>
    </source>
</evidence>
<sequence length="298" mass="33154">QNKRSKERKLYLVLKYRKANAHPLKLQILIIPPPPFFFFVLFAEAILSCRYSVGKGTTSRLEWKKLGPPRVSFVYFNDKLSDDFKDRADMMDSSIRIRNVTRQDSGKYRCEVSVTTAEGQNLGEVTISLTVLVAPALPLCDVPSSALSGTVVELRCKENQGLPAPQYKWYRNGVALLENAGKGSAKIQNISYTMNKKTGTLLFDPVSKEDTGEYYCQADNGIGRPKKCSAKQMRVDDLNVSGIVAAVVMVALVMACCGFGVYFAQQKGYFSSKYNCSDCVMVSENSSVHSSYFLSLDF</sequence>
<organism evidence="15 16">
    <name type="scientific">Sphenodon punctatus</name>
    <name type="common">Tuatara</name>
    <name type="synonym">Hatteria punctata</name>
    <dbReference type="NCBI Taxonomy" id="8508"/>
    <lineage>
        <taxon>Eukaryota</taxon>
        <taxon>Metazoa</taxon>
        <taxon>Chordata</taxon>
        <taxon>Craniata</taxon>
        <taxon>Vertebrata</taxon>
        <taxon>Euteleostomi</taxon>
        <taxon>Lepidosauria</taxon>
        <taxon>Sphenodontia</taxon>
        <taxon>Sphenodontidae</taxon>
        <taxon>Sphenodon</taxon>
    </lineage>
</organism>